<dbReference type="Proteomes" id="UP001238088">
    <property type="component" value="Unassembled WGS sequence"/>
</dbReference>
<keyword evidence="2" id="KW-1185">Reference proteome</keyword>
<dbReference type="EMBL" id="JAUSUB010000005">
    <property type="protein sequence ID" value="MDQ0269597.1"/>
    <property type="molecule type" value="Genomic_DNA"/>
</dbReference>
<organism evidence="1 2">
    <name type="scientific">Cytobacillus purgationiresistens</name>
    <dbReference type="NCBI Taxonomy" id="863449"/>
    <lineage>
        <taxon>Bacteria</taxon>
        <taxon>Bacillati</taxon>
        <taxon>Bacillota</taxon>
        <taxon>Bacilli</taxon>
        <taxon>Bacillales</taxon>
        <taxon>Bacillaceae</taxon>
        <taxon>Cytobacillus</taxon>
    </lineage>
</organism>
<evidence type="ECO:0000313" key="1">
    <source>
        <dbReference type="EMBL" id="MDQ0269597.1"/>
    </source>
</evidence>
<comment type="caution">
    <text evidence="1">The sequence shown here is derived from an EMBL/GenBank/DDBJ whole genome shotgun (WGS) entry which is preliminary data.</text>
</comment>
<sequence>MKNNTKNDGTVLSFLYAYLHKFNVALKRRLKVLNMQQMKELNLPYISFGKMHVRMSQNTNSVSVVPFYTHRLFQTK</sequence>
<evidence type="ECO:0000313" key="2">
    <source>
        <dbReference type="Proteomes" id="UP001238088"/>
    </source>
</evidence>
<name>A0ABU0AEC3_9BACI</name>
<accession>A0ABU0AEC3</accession>
<reference evidence="1 2" key="1">
    <citation type="submission" date="2023-07" db="EMBL/GenBank/DDBJ databases">
        <title>Genomic Encyclopedia of Type Strains, Phase IV (KMG-IV): sequencing the most valuable type-strain genomes for metagenomic binning, comparative biology and taxonomic classification.</title>
        <authorList>
            <person name="Goeker M."/>
        </authorList>
    </citation>
    <scope>NUCLEOTIDE SEQUENCE [LARGE SCALE GENOMIC DNA]</scope>
    <source>
        <strain evidence="1 2">DSM 23494</strain>
    </source>
</reference>
<protein>
    <submittedName>
        <fullName evidence="1">Uncharacterized protein</fullName>
    </submittedName>
</protein>
<proteinExistence type="predicted"/>
<gene>
    <name evidence="1" type="ORF">J2S17_001469</name>
</gene>